<accession>L7JXM9</accession>
<keyword evidence="2" id="KW-1185">Reference proteome</keyword>
<name>L7JXM9_TRAHO</name>
<reference evidence="1 2" key="1">
    <citation type="journal article" date="2012" name="PLoS Pathog.">
        <title>The genome of the obligate intracellular parasite Trachipleistophora hominis: new insights into microsporidian genome dynamics and reductive evolution.</title>
        <authorList>
            <person name="Heinz E."/>
            <person name="Williams T.A."/>
            <person name="Nakjang S."/>
            <person name="Noel C.J."/>
            <person name="Swan D.C."/>
            <person name="Goldberg A.V."/>
            <person name="Harris S.R."/>
            <person name="Weinmaier T."/>
            <person name="Markert S."/>
            <person name="Becher D."/>
            <person name="Bernhardt J."/>
            <person name="Dagan T."/>
            <person name="Hacker C."/>
            <person name="Lucocq J.M."/>
            <person name="Schweder T."/>
            <person name="Rattei T."/>
            <person name="Hall N."/>
            <person name="Hirt R.P."/>
            <person name="Embley T.M."/>
        </authorList>
    </citation>
    <scope>NUCLEOTIDE SEQUENCE [LARGE SCALE GENOMIC DNA]</scope>
</reference>
<dbReference type="VEuPathDB" id="MicrosporidiaDB:THOM_0819"/>
<dbReference type="InParanoid" id="L7JXM9"/>
<proteinExistence type="predicted"/>
<evidence type="ECO:0000313" key="1">
    <source>
        <dbReference type="EMBL" id="ELQ76208.1"/>
    </source>
</evidence>
<evidence type="ECO:0000313" key="2">
    <source>
        <dbReference type="Proteomes" id="UP000011185"/>
    </source>
</evidence>
<dbReference type="AlphaFoldDB" id="L7JXM9"/>
<gene>
    <name evidence="1" type="ORF">THOM_0819</name>
</gene>
<dbReference type="HOGENOM" id="CLU_748389_0_0_1"/>
<sequence length="370" mass="44766">MFLNTKYIFTGITYLKMVLLQTQISYHNIISNFCHKLRGLSDKQGNRLGGMVQTCRKTTNPNTFLLHIDYFERFFLNNTHDEMIMMYLMDEIEELLWFIFSFHDSRGKMFTNLVSYYTSKYKNCNKRNIYEFINLLYKCLNLKVTIFSYPTNQVETNEYIYRFYHSRNVLIEENLAQYKFDFLGHTRRMAKTIEMLDVMNGIRKDVFNMFGWNDNAQSRLFIEYIFENDYYVVRNNYFLEILIAFMYQVKGNTILKDLQQKIYAFYEPGRVCHHIQGFYRHVFTMIYEKFLHYSTRQKRRISNDGLRLTKCQSLNLDHIDDHMPFKLLSSPKRKRTDNFARVTAFSPLRKRLNLVTKRNSYESAKKLNFN</sequence>
<dbReference type="OrthoDB" id="10348043at2759"/>
<dbReference type="OMA" id="RVCHHIQ"/>
<dbReference type="EMBL" id="JH993860">
    <property type="protein sequence ID" value="ELQ76208.1"/>
    <property type="molecule type" value="Genomic_DNA"/>
</dbReference>
<organism evidence="1 2">
    <name type="scientific">Trachipleistophora hominis</name>
    <name type="common">Microsporidian parasite</name>
    <dbReference type="NCBI Taxonomy" id="72359"/>
    <lineage>
        <taxon>Eukaryota</taxon>
        <taxon>Fungi</taxon>
        <taxon>Fungi incertae sedis</taxon>
        <taxon>Microsporidia</taxon>
        <taxon>Pleistophoridae</taxon>
        <taxon>Trachipleistophora</taxon>
    </lineage>
</organism>
<dbReference type="Proteomes" id="UP000011185">
    <property type="component" value="Unassembled WGS sequence"/>
</dbReference>
<protein>
    <submittedName>
        <fullName evidence="1">Uncharacterized protein</fullName>
    </submittedName>
</protein>